<evidence type="ECO:0000313" key="3">
    <source>
        <dbReference type="Proteomes" id="UP000294678"/>
    </source>
</evidence>
<protein>
    <submittedName>
        <fullName evidence="2">Membrane protein</fullName>
    </submittedName>
</protein>
<dbReference type="InterPro" id="IPR031617">
    <property type="entry name" value="PelG"/>
</dbReference>
<sequence>MAGIGFELKKMFGKDDTLTKRVKAYTYSTFVSAGPWIITILVLNIFSIISNSFFSELVEKSLFMGSIVYSFIFSQIITTPWQMLITRYISDELYIKRYSNIKASFIGLTKIVIILSFLTGYLYYLNKDIPYYYKYISISLLVITSLTWIIMVFLSSIKNYKSISNSFILGGTIAIILEIIFLKYPINFVIFKSSTNMLFAYTIGMFFTYMGLVYSFFNTFSEKSGKQFDFIRYLSKFPSIFFIGLFYILGLWIDDILIWFSFLGINIKNIFRFSPLYDTAIFWAYFITIPSYVLFVIKMEVSFYDKYKKYFSLISHNGNLDDIESARKDMKTTLYKELIHLFEIQTIITITAIVLVNKVVAIFNLPLLLVQIFKISALGSLCNVFILIIILIMLYFEYRKQALFIAFLFLFFNTFFTLIFIPFGSNFFGAGYFIATFTTLIIALILLVYSLKEINYYTFFRQPIFSVIKKNNFNFNGINNIILKFKTFFSNRKVSLITLILLGFLISYSAIVYYDPDNAEKRKQDLITKLNIFLEKNKPSVILGRERKNLTNINSGVLIINNKNSNKNNKNKTIIQKNPIIFNTYNLSTKPSQNLPNELSIDFKNNNLFSKINNDIDSNEIFNNTKKDVKTLKSKIQEDINQKNNLIINSKLSEESLQNNKKTNNNIKNSQNIQKDKKIENNIIVDSIKKKEKNISIVNKLYGYNTFQKNLYYDEGLNNIFNYNKNNLKFLSNTFLGLNSNSNYLYNRFYLEYIKNNNIFGYKNSFSIGNIGESNKLSVLKEYDDIFLVDSLIYRDLYSVKNNDYGNINTEFINSLYFINKNFKIATYYSKENLYYFKNFTLKYKFNNNFGVFYIPRNLINYFYKNVFRDIDNNSKFDDGNKDEIIFAKEIHNKKYNLGIYNYKFLHFIAYKNTIASLKDYIFYIENDFLNKSLTTYYSENYKNYIYLNYNYDSNKYFINNKQFYNNNVYSLIEISNNNYNFIYNLGKEFVINNNVDINLGIGNTPFYSVWDSWRINEDNKFYFYLNFKKEF</sequence>
<dbReference type="Proteomes" id="UP000294678">
    <property type="component" value="Unassembled WGS sequence"/>
</dbReference>
<reference evidence="2 3" key="1">
    <citation type="submission" date="2019-03" db="EMBL/GenBank/DDBJ databases">
        <title>Genomic Encyclopedia of Type Strains, Phase IV (KMG-IV): sequencing the most valuable type-strain genomes for metagenomic binning, comparative biology and taxonomic classification.</title>
        <authorList>
            <person name="Goeker M."/>
        </authorList>
    </citation>
    <scope>NUCLEOTIDE SEQUENCE [LARGE SCALE GENOMIC DNA]</scope>
    <source>
        <strain evidence="2 3">DSM 100055</strain>
    </source>
</reference>
<dbReference type="RefSeq" id="WP_134112702.1">
    <property type="nucleotide sequence ID" value="NZ_SOBG01000003.1"/>
</dbReference>
<feature type="transmembrane region" description="Helical" evidence="1">
    <location>
        <begin position="338"/>
        <end position="363"/>
    </location>
</feature>
<keyword evidence="3" id="KW-1185">Reference proteome</keyword>
<comment type="caution">
    <text evidence="2">The sequence shown here is derived from an EMBL/GenBank/DDBJ whole genome shotgun (WGS) entry which is preliminary data.</text>
</comment>
<evidence type="ECO:0000256" key="1">
    <source>
        <dbReference type="SAM" id="Phobius"/>
    </source>
</evidence>
<keyword evidence="1" id="KW-0812">Transmembrane</keyword>
<feature type="transmembrane region" description="Helical" evidence="1">
    <location>
        <begin position="430"/>
        <end position="451"/>
    </location>
</feature>
<evidence type="ECO:0000313" key="2">
    <source>
        <dbReference type="EMBL" id="TDT71433.1"/>
    </source>
</evidence>
<keyword evidence="1" id="KW-1133">Transmembrane helix</keyword>
<feature type="transmembrane region" description="Helical" evidence="1">
    <location>
        <begin position="375"/>
        <end position="396"/>
    </location>
</feature>
<dbReference type="Pfam" id="PF16933">
    <property type="entry name" value="PelG"/>
    <property type="match status" value="1"/>
</dbReference>
<organism evidence="2 3">
    <name type="scientific">Hypnocyclicus thermotrophus</name>
    <dbReference type="NCBI Taxonomy" id="1627895"/>
    <lineage>
        <taxon>Bacteria</taxon>
        <taxon>Fusobacteriati</taxon>
        <taxon>Fusobacteriota</taxon>
        <taxon>Fusobacteriia</taxon>
        <taxon>Fusobacteriales</taxon>
        <taxon>Fusobacteriaceae</taxon>
        <taxon>Hypnocyclicus</taxon>
    </lineage>
</organism>
<name>A0AA46DZ24_9FUSO</name>
<gene>
    <name evidence="2" type="ORF">EV215_0808</name>
</gene>
<feature type="transmembrane region" description="Helical" evidence="1">
    <location>
        <begin position="494"/>
        <end position="514"/>
    </location>
</feature>
<feature type="transmembrane region" description="Helical" evidence="1">
    <location>
        <begin position="280"/>
        <end position="299"/>
    </location>
</feature>
<feature type="transmembrane region" description="Helical" evidence="1">
    <location>
        <begin position="24"/>
        <end position="49"/>
    </location>
</feature>
<feature type="transmembrane region" description="Helical" evidence="1">
    <location>
        <begin position="131"/>
        <end position="154"/>
    </location>
</feature>
<feature type="transmembrane region" description="Helical" evidence="1">
    <location>
        <begin position="61"/>
        <end position="84"/>
    </location>
</feature>
<feature type="transmembrane region" description="Helical" evidence="1">
    <location>
        <begin position="237"/>
        <end position="260"/>
    </location>
</feature>
<keyword evidence="1" id="KW-0472">Membrane</keyword>
<proteinExistence type="predicted"/>
<accession>A0AA46DZ24</accession>
<dbReference type="AlphaFoldDB" id="A0AA46DZ24"/>
<dbReference type="EMBL" id="SOBG01000003">
    <property type="protein sequence ID" value="TDT71433.1"/>
    <property type="molecule type" value="Genomic_DNA"/>
</dbReference>
<feature type="transmembrane region" description="Helical" evidence="1">
    <location>
        <begin position="105"/>
        <end position="125"/>
    </location>
</feature>
<feature type="transmembrane region" description="Helical" evidence="1">
    <location>
        <begin position="166"/>
        <end position="186"/>
    </location>
</feature>
<feature type="transmembrane region" description="Helical" evidence="1">
    <location>
        <begin position="198"/>
        <end position="217"/>
    </location>
</feature>
<feature type="transmembrane region" description="Helical" evidence="1">
    <location>
        <begin position="403"/>
        <end position="424"/>
    </location>
</feature>